<keyword evidence="3" id="KW-1185">Reference proteome</keyword>
<dbReference type="InterPro" id="IPR036779">
    <property type="entry name" value="LysM_dom_sf"/>
</dbReference>
<dbReference type="Proteomes" id="UP000571701">
    <property type="component" value="Unassembled WGS sequence"/>
</dbReference>
<dbReference type="CDD" id="cd00118">
    <property type="entry name" value="LysM"/>
    <property type="match status" value="1"/>
</dbReference>
<dbReference type="PANTHER" id="PTHR34700">
    <property type="entry name" value="POTASSIUM BINDING PROTEIN KBP"/>
    <property type="match status" value="1"/>
</dbReference>
<dbReference type="SMART" id="SM00257">
    <property type="entry name" value="LysM"/>
    <property type="match status" value="1"/>
</dbReference>
<dbReference type="EMBL" id="JACFYF010000015">
    <property type="protein sequence ID" value="MBA5764127.1"/>
    <property type="molecule type" value="Genomic_DNA"/>
</dbReference>
<dbReference type="InterPro" id="IPR018392">
    <property type="entry name" value="LysM"/>
</dbReference>
<organism evidence="2 3">
    <name type="scientific">Vibrio marinisediminis</name>
    <dbReference type="NCBI Taxonomy" id="2758441"/>
    <lineage>
        <taxon>Bacteria</taxon>
        <taxon>Pseudomonadati</taxon>
        <taxon>Pseudomonadota</taxon>
        <taxon>Gammaproteobacteria</taxon>
        <taxon>Vibrionales</taxon>
        <taxon>Vibrionaceae</taxon>
        <taxon>Vibrio</taxon>
    </lineage>
</organism>
<dbReference type="RefSeq" id="WP_182110189.1">
    <property type="nucleotide sequence ID" value="NZ_JACFYF010000015.1"/>
</dbReference>
<name>A0A7W2FTU0_9VIBR</name>
<protein>
    <submittedName>
        <fullName evidence="2">LysM peptidoglycan-binding domain-containing protein</fullName>
    </submittedName>
</protein>
<evidence type="ECO:0000259" key="1">
    <source>
        <dbReference type="PROSITE" id="PS51782"/>
    </source>
</evidence>
<dbReference type="InterPro" id="IPR052196">
    <property type="entry name" value="Bact_Kbp"/>
</dbReference>
<accession>A0A7W2FTU0</accession>
<feature type="domain" description="LysM" evidence="1">
    <location>
        <begin position="35"/>
        <end position="83"/>
    </location>
</feature>
<reference evidence="2 3" key="1">
    <citation type="submission" date="2020-07" db="EMBL/GenBank/DDBJ databases">
        <title>Vibrio marinisediminis sp. nov., isolated from marine sediment.</title>
        <authorList>
            <person name="Ji X."/>
        </authorList>
    </citation>
    <scope>NUCLEOTIDE SEQUENCE [LARGE SCALE GENOMIC DNA]</scope>
    <source>
        <strain evidence="2 3">404</strain>
    </source>
</reference>
<gene>
    <name evidence="2" type="ORF">H2O73_17335</name>
</gene>
<dbReference type="SUPFAM" id="SSF54106">
    <property type="entry name" value="LysM domain"/>
    <property type="match status" value="1"/>
</dbReference>
<sequence>MYRILPKSMLSLFVLVLPLISFANSPLDIKKSAPQSYIVVKGDTLWDISAMYLASPWLWPRLWQVNEYIENPHLIYPGDKLNLVWRDGQPILTLKPMVKLSPKVRVLDKQAVPVVRDSLLLPYLEFDRLMTRTQLDQEARVLGSSHGKHFFASDELLYITGEQHQSKWGIFHPTETYTRGEHQVVLLKQVAWATLHSSDQQISGLQVTKQVQEILRDDIALPIIDPASSPLNSRFYPQPSPPEMTAQILGAVDGGQYLAKDQVVVIDQGTDDALVQGSTFELYQQASPITAFEGDSQLIQQAKENNLQLPNFRIGSLMVIRPYQYFSLALITESQQPVGLDAIVQAPVSP</sequence>
<dbReference type="PROSITE" id="PS51782">
    <property type="entry name" value="LYSM"/>
    <property type="match status" value="1"/>
</dbReference>
<dbReference type="AlphaFoldDB" id="A0A7W2FTU0"/>
<dbReference type="Pfam" id="PF01476">
    <property type="entry name" value="LysM"/>
    <property type="match status" value="1"/>
</dbReference>
<dbReference type="PANTHER" id="PTHR34700:SF4">
    <property type="entry name" value="PHAGE-LIKE ELEMENT PBSX PROTEIN XKDP"/>
    <property type="match status" value="1"/>
</dbReference>
<proteinExistence type="predicted"/>
<comment type="caution">
    <text evidence="2">The sequence shown here is derived from an EMBL/GenBank/DDBJ whole genome shotgun (WGS) entry which is preliminary data.</text>
</comment>
<evidence type="ECO:0000313" key="2">
    <source>
        <dbReference type="EMBL" id="MBA5764127.1"/>
    </source>
</evidence>
<evidence type="ECO:0000313" key="3">
    <source>
        <dbReference type="Proteomes" id="UP000571701"/>
    </source>
</evidence>
<dbReference type="Gene3D" id="3.10.350.10">
    <property type="entry name" value="LysM domain"/>
    <property type="match status" value="1"/>
</dbReference>